<organism evidence="2">
    <name type="scientific">Candidatus Thiocaldithrix dubininis</name>
    <dbReference type="NCBI Taxonomy" id="3080823"/>
    <lineage>
        <taxon>Bacteria</taxon>
        <taxon>Pseudomonadati</taxon>
        <taxon>Pseudomonadota</taxon>
        <taxon>Gammaproteobacteria</taxon>
        <taxon>Thiotrichales</taxon>
        <taxon>Thiotrichaceae</taxon>
        <taxon>Candidatus Thiocaldithrix</taxon>
    </lineage>
</organism>
<sequence length="160" mass="17661">MKLILHVLLACLLSLPVLAAERLDDSASPLSEVQAQVFSETGQLFSDSVNPQQAIMRFGQVTYRLNTASYVGQQARIYYVIPALIPGLLDSHGVQVQWVSDGKLADGSAYAGERKLVWSGQIDEPWFTAHLNLTSIVNLNLLKSNSNNFGFESYFEIEAI</sequence>
<evidence type="ECO:0008006" key="3">
    <source>
        <dbReference type="Google" id="ProtNLM"/>
    </source>
</evidence>
<evidence type="ECO:0000313" key="2">
    <source>
        <dbReference type="EMBL" id="WGZ90723.1"/>
    </source>
</evidence>
<feature type="signal peptide" evidence="1">
    <location>
        <begin position="1"/>
        <end position="19"/>
    </location>
</feature>
<reference evidence="2" key="1">
    <citation type="journal article" date="2023" name="Int. J. Mol. Sci.">
        <title>Metagenomics Revealed a New Genus 'Candidatus Thiocaldithrix dubininis' gen. nov., sp. nov. and a New Species 'Candidatus Thiothrix putei' sp. nov. in the Family Thiotrichaceae, Some Members of Which Have Traits of Both Na+- and H+-Motive Energetics.</title>
        <authorList>
            <person name="Ravin N.V."/>
            <person name="Muntyan M.S."/>
            <person name="Smolyakov D.D."/>
            <person name="Rudenko T.S."/>
            <person name="Beletsky A.V."/>
            <person name="Mardanov A.V."/>
            <person name="Grabovich M.Y."/>
        </authorList>
    </citation>
    <scope>NUCLEOTIDE SEQUENCE</scope>
    <source>
        <strain evidence="2">GKL-01</strain>
    </source>
</reference>
<reference evidence="2" key="2">
    <citation type="submission" date="2023-04" db="EMBL/GenBank/DDBJ databases">
        <authorList>
            <person name="Beletskiy A.V."/>
            <person name="Mardanov A.V."/>
            <person name="Ravin N.V."/>
        </authorList>
    </citation>
    <scope>NUCLEOTIDE SEQUENCE</scope>
    <source>
        <strain evidence="2">GKL-01</strain>
    </source>
</reference>
<dbReference type="Proteomes" id="UP001300672">
    <property type="component" value="Chromosome"/>
</dbReference>
<feature type="chain" id="PRO_5041679469" description="DUF3859 domain-containing protein" evidence="1">
    <location>
        <begin position="20"/>
        <end position="160"/>
    </location>
</feature>
<accession>A0AA95KK86</accession>
<name>A0AA95KK86_9GAMM</name>
<dbReference type="EMBL" id="CP124755">
    <property type="protein sequence ID" value="WGZ90723.1"/>
    <property type="molecule type" value="Genomic_DNA"/>
</dbReference>
<keyword evidence="1" id="KW-0732">Signal</keyword>
<evidence type="ECO:0000256" key="1">
    <source>
        <dbReference type="SAM" id="SignalP"/>
    </source>
</evidence>
<dbReference type="AlphaFoldDB" id="A0AA95KK86"/>
<proteinExistence type="predicted"/>
<dbReference type="KEGG" id="tdu:QJT80_14700"/>
<protein>
    <recommendedName>
        <fullName evidence="3">DUF3859 domain-containing protein</fullName>
    </recommendedName>
</protein>
<gene>
    <name evidence="2" type="ORF">QJT80_14700</name>
</gene>